<comment type="cofactor">
    <cofactor evidence="2">
        <name>[3Fe-4S] cluster</name>
        <dbReference type="ChEBI" id="CHEBI:21137"/>
    </cofactor>
</comment>
<keyword evidence="7" id="KW-0285">Flavoprotein</keyword>
<comment type="pathway">
    <text evidence="4">Nitrogen metabolism.</text>
</comment>
<evidence type="ECO:0000256" key="8">
    <source>
        <dbReference type="ARBA" id="ARBA00022643"/>
    </source>
</evidence>
<evidence type="ECO:0000256" key="17">
    <source>
        <dbReference type="ARBA" id="ARBA00039085"/>
    </source>
</evidence>
<dbReference type="Gene3D" id="3.60.20.10">
    <property type="entry name" value="Glutamine Phosphoribosylpyrophosphate, subunit 1, domain 1"/>
    <property type="match status" value="1"/>
</dbReference>
<organism evidence="20 21">
    <name type="scientific">Pleodorina starrii</name>
    <dbReference type="NCBI Taxonomy" id="330485"/>
    <lineage>
        <taxon>Eukaryota</taxon>
        <taxon>Viridiplantae</taxon>
        <taxon>Chlorophyta</taxon>
        <taxon>core chlorophytes</taxon>
        <taxon>Chlorophyceae</taxon>
        <taxon>CS clade</taxon>
        <taxon>Chlamydomonadales</taxon>
        <taxon>Volvocaceae</taxon>
        <taxon>Pleodorina</taxon>
    </lineage>
</organism>
<evidence type="ECO:0000256" key="18">
    <source>
        <dbReference type="SAM" id="MobiDB-lite"/>
    </source>
</evidence>
<dbReference type="PROSITE" id="PS51278">
    <property type="entry name" value="GATASE_TYPE_2"/>
    <property type="match status" value="1"/>
</dbReference>
<dbReference type="InterPro" id="IPR002932">
    <property type="entry name" value="Glu_synthdom"/>
</dbReference>
<reference evidence="20 21" key="1">
    <citation type="journal article" date="2023" name="Commun. Biol.">
        <title>Reorganization of the ancestral sex-determining regions during the evolution of trioecy in Pleodorina starrii.</title>
        <authorList>
            <person name="Takahashi K."/>
            <person name="Suzuki S."/>
            <person name="Kawai-Toyooka H."/>
            <person name="Yamamoto K."/>
            <person name="Hamaji T."/>
            <person name="Ootsuki R."/>
            <person name="Yamaguchi H."/>
            <person name="Kawachi M."/>
            <person name="Higashiyama T."/>
            <person name="Nozaki H."/>
        </authorList>
    </citation>
    <scope>NUCLEOTIDE SEQUENCE [LARGE SCALE GENOMIC DNA]</scope>
    <source>
        <strain evidence="20 21">NIES-4479</strain>
    </source>
</reference>
<evidence type="ECO:0000256" key="4">
    <source>
        <dbReference type="ARBA" id="ARBA00004909"/>
    </source>
</evidence>
<dbReference type="EC" id="1.4.7.1" evidence="17"/>
<comment type="cofactor">
    <cofactor evidence="1">
        <name>FMN</name>
        <dbReference type="ChEBI" id="CHEBI:58210"/>
    </cofactor>
</comment>
<keyword evidence="10" id="KW-0315">Glutamine amidotransferase</keyword>
<comment type="caution">
    <text evidence="20">The sequence shown here is derived from an EMBL/GenBank/DDBJ whole genome shotgun (WGS) entry which is preliminary data.</text>
</comment>
<dbReference type="PANTHER" id="PTHR11938">
    <property type="entry name" value="FAD NADPH DEHYDROGENASE/OXIDOREDUCTASE"/>
    <property type="match status" value="1"/>
</dbReference>
<feature type="region of interest" description="Disordered" evidence="18">
    <location>
        <begin position="1"/>
        <end position="42"/>
    </location>
</feature>
<feature type="compositionally biased region" description="Polar residues" evidence="18">
    <location>
        <begin position="1"/>
        <end position="21"/>
    </location>
</feature>
<keyword evidence="11" id="KW-0560">Oxidoreductase</keyword>
<dbReference type="InterPro" id="IPR002489">
    <property type="entry name" value="Glu_synth_asu_C"/>
</dbReference>
<dbReference type="GO" id="GO:0006537">
    <property type="term" value="P:glutamate biosynthetic process"/>
    <property type="evidence" value="ECO:0007669"/>
    <property type="project" value="UniProtKB-KW"/>
</dbReference>
<evidence type="ECO:0000256" key="15">
    <source>
        <dbReference type="ARBA" id="ARBA00023291"/>
    </source>
</evidence>
<comment type="pathway">
    <text evidence="16">Amino-acid biosynthesis; L-glutamate biosynthesis via GLT pathway; L-glutamate from 2-oxoglutarate and L-glutamine (ferredoxin route): step 1/1.</text>
</comment>
<protein>
    <recommendedName>
        <fullName evidence="17">glutamate synthase (ferredoxin)</fullName>
        <ecNumber evidence="17">1.4.7.1</ecNumber>
    </recommendedName>
</protein>
<dbReference type="Gene3D" id="2.160.20.60">
    <property type="entry name" value="Glutamate synthase, alpha subunit, C-terminal domain"/>
    <property type="match status" value="1"/>
</dbReference>
<dbReference type="SUPFAM" id="SSF56235">
    <property type="entry name" value="N-terminal nucleophile aminohydrolases (Ntn hydrolases)"/>
    <property type="match status" value="1"/>
</dbReference>
<comment type="similarity">
    <text evidence="5">Belongs to the glutamate synthase family.</text>
</comment>
<evidence type="ECO:0000256" key="14">
    <source>
        <dbReference type="ARBA" id="ARBA00023164"/>
    </source>
</evidence>
<dbReference type="FunFam" id="3.20.20.70:FF:000084">
    <property type="entry name" value="Ferredoxin-dependent glutamate synthase, chloroplastic"/>
    <property type="match status" value="1"/>
</dbReference>
<comment type="pathway">
    <text evidence="3">Energy metabolism; nitrogen metabolism.</text>
</comment>
<dbReference type="Pfam" id="PF04898">
    <property type="entry name" value="Glu_syn_central"/>
    <property type="match status" value="1"/>
</dbReference>
<dbReference type="Gene3D" id="3.20.20.70">
    <property type="entry name" value="Aldolase class I"/>
    <property type="match status" value="2"/>
</dbReference>
<keyword evidence="9" id="KW-0479">Metal-binding</keyword>
<evidence type="ECO:0000256" key="6">
    <source>
        <dbReference type="ARBA" id="ARBA00022605"/>
    </source>
</evidence>
<dbReference type="InterPro" id="IPR013785">
    <property type="entry name" value="Aldolase_TIM"/>
</dbReference>
<dbReference type="SUPFAM" id="SSF69336">
    <property type="entry name" value="Alpha subunit of glutamate synthase, C-terminal domain"/>
    <property type="match status" value="1"/>
</dbReference>
<gene>
    <name evidence="20" type="primary">PLEST008435</name>
    <name evidence="20" type="ORF">PLESTB_001461900</name>
</gene>
<evidence type="ECO:0000313" key="21">
    <source>
        <dbReference type="Proteomes" id="UP001165080"/>
    </source>
</evidence>
<evidence type="ECO:0000313" key="20">
    <source>
        <dbReference type="EMBL" id="GLC59207.1"/>
    </source>
</evidence>
<evidence type="ECO:0000256" key="11">
    <source>
        <dbReference type="ARBA" id="ARBA00023002"/>
    </source>
</evidence>
<keyword evidence="8" id="KW-0288">FMN</keyword>
<evidence type="ECO:0000256" key="3">
    <source>
        <dbReference type="ARBA" id="ARBA00004802"/>
    </source>
</evidence>
<keyword evidence="12" id="KW-0408">Iron</keyword>
<dbReference type="CDD" id="cd02808">
    <property type="entry name" value="GltS_FMN"/>
    <property type="match status" value="1"/>
</dbReference>
<dbReference type="Pfam" id="PF01645">
    <property type="entry name" value="Glu_synthase"/>
    <property type="match status" value="1"/>
</dbReference>
<evidence type="ECO:0000256" key="12">
    <source>
        <dbReference type="ARBA" id="ARBA00023004"/>
    </source>
</evidence>
<sequence length="1632" mass="175669">MDAQLRAQQRAGSRLDNSQQRPALPVVPTVPRAPAGRRSAQAQAKNVVRATAAQSGASRAVAPLAASTGALCQPVLMPEVVVEPAAEPSAYEPKVADMEEILAERDACGVGFIASLKNIKSHTVVKQALTALGCMEHRGACSADNDSGDGAGLMTQIPWKLLKKEMPQLNELTTGVGMVFMPNNDELEAQCKQILESVCAKEGVKVLGWRKVPVDHDVVGRFARVTEPRIWQVLIEGKPGQVGDELERELFVVRKLVEKAKNAQLPVEFAPDFYLCTLSSRTIVYKGMLRSAVVGSFYRDLENPDFESAFAIYHRRFSTNTTPKWPLAQPMRVLGHNGEINTLQGNLNWVVSREHELNNPIWKGRESELTPLCNAAQSDSANLDNVAELLVRTGFDPQEALMLLVPEAYRNHPDLVKEYPEVIDFYEFYEGLQEGWDGPALLVFSDGKRVGARLDRNGLRPARFWRTKDDMIYVASEVGVLGDVISNADNIVAKGRLGPGQMVCADLEKATFMETGAISKMVATRQPYKEWLQKGLRRLADLGESTFLNEPMYDSATMLRLQAAIGMGAEDATMVVESQAQTGVEPTYCMGDDIPLAVLSDKPHMLYNYFKQRFAQVTNPPIDPLREGLVMSLEMRLGARGNLLAPGADSYKQVQLDSPILLESELQAVASDKTLGTKSFKIFFEAGKEGSLEAALRKLCTDVEAAVRAGCQCVVLSDRPDASGMDAGRAPIPALLAVGAVHHHLIRTSLRSDTSIVADTATCFSTHHAAMLIGFGAHAICPYLGYETSRQWRLSSRTQSLIKAGKVPDISVQAAQKNFKKSLEKGVLKILSKMGISLLSCYHGAQIFEAYGLGKDVVDMCFRGTVSRIGGMSLADLQREAESLWTKGFPEKAMTKLEEYGFIQSRPKGEYHSNNQEMAKLLHKAIGLGNGSQANPEAYKAYQQHFAEAPVAVLRDCLDFKSDRAPIPIDQVEPAAAIMERFCTGGMSLGAISRETHETIAIAMNRIGGKSNSGEGGEDPTRWLKLADVDEAGKSASVPHLRGLRNGDTATSKIKQVASGRFGVTPEYIMNADQLEIKVAQGAKPGEGGQLPGQKVSPYIAQLRRSKPGVPLISPPPHHDIYSIEDLAQLIYDLHQVNPKAKVSVKLVAEAGIGVVASGVAKANADIIQVSGHDGGTGASPISSIKHAGGPMEMGLAETHQTLVRNELRERVVLRVDGGVRNGRDVLLGALLGADEFGFGTVAMIATGCIMARVCHTNNCPVGVASQREELRARFPGAPEDLVNYFHFVAEEVRASLAEMGYRSLDEVIGRADLLTQRTVKLAKTDGLDLSFLTTFAGASGASSVRRAQEVHDNGPQLDDRILADAEVMDAIVRQRSVQKAFDIINTDRSALGRVAGVIAKHHGDNGFAGHVRLTLTGSGGQSFGCFCIKGLEVKLVGEANDYVGKGMNGGEIAIVPPPGSPFRSEDASLVGNTCLYGATGGRLFVNGRAGERFAVRNSMAEAVVEGAGDHCCEYMTGGCVVVLGSVGRNVAAGMTGGLGYFLDEDGSFCDKVNTEIVAVQRVVTTAGEAHLKGLISAHADRTGSAKAKALLANWEASLGKFWQLVPPAEKNTPEVNPSVVVPQAAKVAVTA</sequence>
<keyword evidence="14" id="KW-0314">Glutamate biosynthesis</keyword>
<dbReference type="GO" id="GO:0051538">
    <property type="term" value="F:3 iron, 4 sulfur cluster binding"/>
    <property type="evidence" value="ECO:0007669"/>
    <property type="project" value="UniProtKB-KW"/>
</dbReference>
<dbReference type="InterPro" id="IPR029055">
    <property type="entry name" value="Ntn_hydrolases_N"/>
</dbReference>
<dbReference type="FunFam" id="3.60.20.10:FF:000001">
    <property type="entry name" value="Glutamate synthase, large subunit"/>
    <property type="match status" value="1"/>
</dbReference>
<evidence type="ECO:0000256" key="13">
    <source>
        <dbReference type="ARBA" id="ARBA00023014"/>
    </source>
</evidence>
<evidence type="ECO:0000256" key="1">
    <source>
        <dbReference type="ARBA" id="ARBA00001917"/>
    </source>
</evidence>
<dbReference type="PANTHER" id="PTHR11938:SF133">
    <property type="entry name" value="GLUTAMATE SYNTHASE (NADH)"/>
    <property type="match status" value="1"/>
</dbReference>
<evidence type="ECO:0000256" key="5">
    <source>
        <dbReference type="ARBA" id="ARBA00009716"/>
    </source>
</evidence>
<dbReference type="FunFam" id="2.160.20.60:FF:000003">
    <property type="entry name" value="Ferredoxin-dependent glutamate synthase, chloroplastic"/>
    <property type="match status" value="1"/>
</dbReference>
<dbReference type="NCBIfam" id="NF008730">
    <property type="entry name" value="PRK11750.1"/>
    <property type="match status" value="1"/>
</dbReference>
<feature type="domain" description="Glutamine amidotransferase type-2" evidence="19">
    <location>
        <begin position="108"/>
        <end position="508"/>
    </location>
</feature>
<evidence type="ECO:0000256" key="7">
    <source>
        <dbReference type="ARBA" id="ARBA00022630"/>
    </source>
</evidence>
<dbReference type="Proteomes" id="UP001165080">
    <property type="component" value="Unassembled WGS sequence"/>
</dbReference>
<evidence type="ECO:0000256" key="10">
    <source>
        <dbReference type="ARBA" id="ARBA00022962"/>
    </source>
</evidence>
<dbReference type="InterPro" id="IPR017932">
    <property type="entry name" value="GATase_2_dom"/>
</dbReference>
<dbReference type="GO" id="GO:0046872">
    <property type="term" value="F:metal ion binding"/>
    <property type="evidence" value="ECO:0007669"/>
    <property type="project" value="UniProtKB-KW"/>
</dbReference>
<dbReference type="Pfam" id="PF00310">
    <property type="entry name" value="GATase_2"/>
    <property type="match status" value="1"/>
</dbReference>
<dbReference type="InterPro" id="IPR036485">
    <property type="entry name" value="Glu_synth_asu_C_sf"/>
</dbReference>
<keyword evidence="21" id="KW-1185">Reference proteome</keyword>
<dbReference type="GO" id="GO:0019676">
    <property type="term" value="P:ammonia assimilation cycle"/>
    <property type="evidence" value="ECO:0007669"/>
    <property type="project" value="TreeGrafter"/>
</dbReference>
<keyword evidence="15" id="KW-0003">3Fe-4S</keyword>
<name>A0A9W6BVW9_9CHLO</name>
<dbReference type="SUPFAM" id="SSF51395">
    <property type="entry name" value="FMN-linked oxidoreductases"/>
    <property type="match status" value="1"/>
</dbReference>
<evidence type="ECO:0000259" key="19">
    <source>
        <dbReference type="PROSITE" id="PS51278"/>
    </source>
</evidence>
<accession>A0A9W6BVW9</accession>
<dbReference type="GO" id="GO:0016041">
    <property type="term" value="F:glutamate synthase (ferredoxin) activity"/>
    <property type="evidence" value="ECO:0007669"/>
    <property type="project" value="UniProtKB-EC"/>
</dbReference>
<dbReference type="CDD" id="cd00982">
    <property type="entry name" value="gltB_C"/>
    <property type="match status" value="1"/>
</dbReference>
<dbReference type="Pfam" id="PF01493">
    <property type="entry name" value="GXGXG"/>
    <property type="match status" value="1"/>
</dbReference>
<dbReference type="InterPro" id="IPR006982">
    <property type="entry name" value="Glu_synth_centr_N"/>
</dbReference>
<proteinExistence type="inferred from homology"/>
<keyword evidence="6" id="KW-0028">Amino-acid biosynthesis</keyword>
<keyword evidence="13" id="KW-0411">Iron-sulfur</keyword>
<dbReference type="EMBL" id="BRXU01000027">
    <property type="protein sequence ID" value="GLC59207.1"/>
    <property type="molecule type" value="Genomic_DNA"/>
</dbReference>
<dbReference type="OrthoDB" id="4327079at2759"/>
<dbReference type="CDD" id="cd00713">
    <property type="entry name" value="GltS"/>
    <property type="match status" value="1"/>
</dbReference>
<evidence type="ECO:0000256" key="2">
    <source>
        <dbReference type="ARBA" id="ARBA00001927"/>
    </source>
</evidence>
<evidence type="ECO:0000256" key="9">
    <source>
        <dbReference type="ARBA" id="ARBA00022723"/>
    </source>
</evidence>
<evidence type="ECO:0000256" key="16">
    <source>
        <dbReference type="ARBA" id="ARBA00037928"/>
    </source>
</evidence>
<dbReference type="InterPro" id="IPR050711">
    <property type="entry name" value="ET-N_metabolism_enzyme"/>
</dbReference>